<feature type="transmembrane region" description="Helical" evidence="1">
    <location>
        <begin position="46"/>
        <end position="64"/>
    </location>
</feature>
<dbReference type="Pfam" id="PF04247">
    <property type="entry name" value="SirB"/>
    <property type="match status" value="1"/>
</dbReference>
<keyword evidence="1" id="KW-0472">Membrane</keyword>
<keyword evidence="3" id="KW-1185">Reference proteome</keyword>
<evidence type="ECO:0000256" key="1">
    <source>
        <dbReference type="SAM" id="Phobius"/>
    </source>
</evidence>
<evidence type="ECO:0000313" key="2">
    <source>
        <dbReference type="EMBL" id="ATX81519.1"/>
    </source>
</evidence>
<reference evidence="2 3" key="1">
    <citation type="submission" date="2016-12" db="EMBL/GenBank/DDBJ databases">
        <title>Isolation and genomic insights into novel planktonic Zetaproteobacteria from stratified waters of the Chesapeake Bay.</title>
        <authorList>
            <person name="McAllister S.M."/>
            <person name="Kato S."/>
            <person name="Chan C.S."/>
            <person name="Chiu B.K."/>
            <person name="Field E.K."/>
        </authorList>
    </citation>
    <scope>NUCLEOTIDE SEQUENCE [LARGE SCALE GENOMIC DNA]</scope>
    <source>
        <strain evidence="2 3">CP-8</strain>
    </source>
</reference>
<organism evidence="2 3">
    <name type="scientific">Mariprofundus ferrinatatus</name>
    <dbReference type="NCBI Taxonomy" id="1921087"/>
    <lineage>
        <taxon>Bacteria</taxon>
        <taxon>Pseudomonadati</taxon>
        <taxon>Pseudomonadota</taxon>
        <taxon>Candidatius Mariprofundia</taxon>
        <taxon>Mariprofundales</taxon>
        <taxon>Mariprofundaceae</taxon>
        <taxon>Mariprofundus</taxon>
    </lineage>
</organism>
<dbReference type="GO" id="GO:0005886">
    <property type="term" value="C:plasma membrane"/>
    <property type="evidence" value="ECO:0007669"/>
    <property type="project" value="TreeGrafter"/>
</dbReference>
<dbReference type="EMBL" id="CP018800">
    <property type="protein sequence ID" value="ATX81519.1"/>
    <property type="molecule type" value="Genomic_DNA"/>
</dbReference>
<dbReference type="PANTHER" id="PTHR39594">
    <property type="entry name" value="PROTEIN YCHQ"/>
    <property type="match status" value="1"/>
</dbReference>
<accession>A0A2K8L5K0</accession>
<keyword evidence="1" id="KW-0812">Transmembrane</keyword>
<proteinExistence type="predicted"/>
<evidence type="ECO:0000313" key="3">
    <source>
        <dbReference type="Proteomes" id="UP000231637"/>
    </source>
</evidence>
<dbReference type="PANTHER" id="PTHR39594:SF1">
    <property type="entry name" value="PROTEIN YCHQ"/>
    <property type="match status" value="1"/>
</dbReference>
<feature type="transmembrane region" description="Helical" evidence="1">
    <location>
        <begin position="6"/>
        <end position="25"/>
    </location>
</feature>
<dbReference type="PIRSF" id="PIRSF005610">
    <property type="entry name" value="SirB"/>
    <property type="match status" value="1"/>
</dbReference>
<feature type="transmembrane region" description="Helical" evidence="1">
    <location>
        <begin position="70"/>
        <end position="89"/>
    </location>
</feature>
<dbReference type="OrthoDB" id="5295586at2"/>
<feature type="transmembrane region" description="Helical" evidence="1">
    <location>
        <begin position="101"/>
        <end position="119"/>
    </location>
</feature>
<sequence length="128" mass="14254">MISVLFPVHTGCALISISLFVWRGVMMWIGRPLKVRFFRRTLPDSVDTVFLFSGIGMAFILGISPLDSHWLAAKIGGLLAYILLGAVALKYGRRRVVKRSCFVAALCVFAYVVAVARTTNAMPWQGWF</sequence>
<gene>
    <name evidence="2" type="ORF">Ga0123462_0649</name>
</gene>
<dbReference type="Proteomes" id="UP000231637">
    <property type="component" value="Chromosome"/>
</dbReference>
<dbReference type="KEGG" id="mfn:Ga0123462_0649"/>
<protein>
    <submittedName>
        <fullName evidence="2">Putative membrane protein SirB2</fullName>
    </submittedName>
</protein>
<dbReference type="AlphaFoldDB" id="A0A2K8L5K0"/>
<dbReference type="RefSeq" id="WP_157821249.1">
    <property type="nucleotide sequence ID" value="NZ_CP018800.1"/>
</dbReference>
<dbReference type="InterPro" id="IPR007360">
    <property type="entry name" value="SirB"/>
</dbReference>
<name>A0A2K8L5K0_9PROT</name>
<keyword evidence="1" id="KW-1133">Transmembrane helix</keyword>